<reference evidence="2 3" key="1">
    <citation type="submission" date="2015-04" db="EMBL/GenBank/DDBJ databases">
        <title>Draft Genome Sequence of the Novel Agar-Digesting Marine Bacterium Q1.</title>
        <authorList>
            <person name="Li Y."/>
            <person name="Li D."/>
            <person name="Chen G."/>
            <person name="Du Z."/>
        </authorList>
    </citation>
    <scope>NUCLEOTIDE SEQUENCE [LARGE SCALE GENOMIC DNA]</scope>
    <source>
        <strain evidence="2 3">Q1</strain>
    </source>
</reference>
<sequence length="396" mass="45364">MKNSQFALLTSLLVASHSWAGELDFSGYIGADGRYFGSASQDIRQIDKQTSIYIEPELYWETDDRNNAFTFKPFYRYDSEDDERTHFDIRELYWLHVGNDWEFRAGINKVFWGVTETSHLVDIVNQTDSVESFDGEEKLGQPMVQFSFIKDWGVLDLFVLPGFRERSFPGVNGRLRGGFAINNDKPLYQSSDEDKHIDFAAKWSQTYDDLDLALSWFKGTSRDPEFIPNQTNTELTPYYVQIEQIGAVLQYIDESWLWKLEAINRTGDLITDYNAAVAGFEYTFIGIADSAQDIGLVVEYQWDERGTKHLVAGQNDIAIAARFVMNDIDSSEILAGITQDLDFSGSRSLFVEASTRIGESTKVALDMFLFTADDTRDISYQLINDDFIQLSAEWYF</sequence>
<protein>
    <recommendedName>
        <fullName evidence="4">Alginate export domain-containing protein</fullName>
    </recommendedName>
</protein>
<dbReference type="AlphaFoldDB" id="A0A0J8GTS9"/>
<feature type="chain" id="PRO_5005298970" description="Alginate export domain-containing protein" evidence="1">
    <location>
        <begin position="21"/>
        <end position="396"/>
    </location>
</feature>
<comment type="caution">
    <text evidence="2">The sequence shown here is derived from an EMBL/GenBank/DDBJ whole genome shotgun (WGS) entry which is preliminary data.</text>
</comment>
<keyword evidence="3" id="KW-1185">Reference proteome</keyword>
<name>A0A0J8GTS9_9ALTE</name>
<evidence type="ECO:0000313" key="3">
    <source>
        <dbReference type="Proteomes" id="UP000037600"/>
    </source>
</evidence>
<dbReference type="Proteomes" id="UP000037600">
    <property type="component" value="Unassembled WGS sequence"/>
</dbReference>
<organism evidence="2 3">
    <name type="scientific">Catenovulum maritimum</name>
    <dbReference type="NCBI Taxonomy" id="1513271"/>
    <lineage>
        <taxon>Bacteria</taxon>
        <taxon>Pseudomonadati</taxon>
        <taxon>Pseudomonadota</taxon>
        <taxon>Gammaproteobacteria</taxon>
        <taxon>Alteromonadales</taxon>
        <taxon>Alteromonadaceae</taxon>
        <taxon>Catenovulum</taxon>
    </lineage>
</organism>
<evidence type="ECO:0000313" key="2">
    <source>
        <dbReference type="EMBL" id="KMT66147.1"/>
    </source>
</evidence>
<dbReference type="OrthoDB" id="1188513at2"/>
<proteinExistence type="predicted"/>
<evidence type="ECO:0000256" key="1">
    <source>
        <dbReference type="SAM" id="SignalP"/>
    </source>
</evidence>
<dbReference type="PATRIC" id="fig|1513271.3.peg.1044"/>
<gene>
    <name evidence="2" type="ORF">XM47_05075</name>
</gene>
<accession>A0A0J8GTS9</accession>
<evidence type="ECO:0008006" key="4">
    <source>
        <dbReference type="Google" id="ProtNLM"/>
    </source>
</evidence>
<dbReference type="EMBL" id="LAZL01000006">
    <property type="protein sequence ID" value="KMT66147.1"/>
    <property type="molecule type" value="Genomic_DNA"/>
</dbReference>
<dbReference type="STRING" id="1513271.XM47_05075"/>
<keyword evidence="1" id="KW-0732">Signal</keyword>
<dbReference type="RefSeq" id="WP_048690417.1">
    <property type="nucleotide sequence ID" value="NZ_KQ130484.1"/>
</dbReference>
<feature type="signal peptide" evidence="1">
    <location>
        <begin position="1"/>
        <end position="20"/>
    </location>
</feature>